<dbReference type="Proteomes" id="UP000295063">
    <property type="component" value="Unassembled WGS sequence"/>
</dbReference>
<dbReference type="RefSeq" id="WP_132082122.1">
    <property type="nucleotide sequence ID" value="NZ_SLUI01000010.1"/>
</dbReference>
<evidence type="ECO:0000256" key="1">
    <source>
        <dbReference type="SAM" id="MobiDB-lite"/>
    </source>
</evidence>
<evidence type="ECO:0000313" key="2">
    <source>
        <dbReference type="EMBL" id="TCL35795.1"/>
    </source>
</evidence>
<dbReference type="AlphaFoldDB" id="A0A4R1PW91"/>
<gene>
    <name evidence="2" type="ORF">EV210_11038</name>
</gene>
<evidence type="ECO:0000313" key="3">
    <source>
        <dbReference type="Proteomes" id="UP000295063"/>
    </source>
</evidence>
<comment type="caution">
    <text evidence="2">The sequence shown here is derived from an EMBL/GenBank/DDBJ whole genome shotgun (WGS) entry which is preliminary data.</text>
</comment>
<feature type="region of interest" description="Disordered" evidence="1">
    <location>
        <begin position="129"/>
        <end position="164"/>
    </location>
</feature>
<name>A0A4R1PW91_9FIRM</name>
<sequence length="201" mass="20989">MSTEATTHPLSLSQTVLRMIQYALSGGMTFDTITTVLSLLCLLSIVQRSQPVEAQIPAATPASAASPSAGPADGLQKLLGQLTKSEGGGGSGDALMSLLPLLNNPQIKSKMTPGNIAAILGLINNFSGAGDNKHEKSEKEKQDSKGDGKKDSPAATVTAGADAEIPEMNFPEPAVPELISAEADTLPAKDKTRYLEWKNNF</sequence>
<proteinExistence type="predicted"/>
<protein>
    <submittedName>
        <fullName evidence="2">Uncharacterized protein</fullName>
    </submittedName>
</protein>
<organism evidence="2 3">
    <name type="scientific">Anaerospora hongkongensis</name>
    <dbReference type="NCBI Taxonomy" id="244830"/>
    <lineage>
        <taxon>Bacteria</taxon>
        <taxon>Bacillati</taxon>
        <taxon>Bacillota</taxon>
        <taxon>Negativicutes</taxon>
        <taxon>Selenomonadales</taxon>
        <taxon>Sporomusaceae</taxon>
        <taxon>Anaerospora</taxon>
    </lineage>
</organism>
<accession>A0A4R1PW91</accession>
<dbReference type="OrthoDB" id="1682779at2"/>
<feature type="compositionally biased region" description="Basic and acidic residues" evidence="1">
    <location>
        <begin position="131"/>
        <end position="152"/>
    </location>
</feature>
<keyword evidence="3" id="KW-1185">Reference proteome</keyword>
<reference evidence="2 3" key="1">
    <citation type="submission" date="2019-03" db="EMBL/GenBank/DDBJ databases">
        <title>Genomic Encyclopedia of Type Strains, Phase IV (KMG-IV): sequencing the most valuable type-strain genomes for metagenomic binning, comparative biology and taxonomic classification.</title>
        <authorList>
            <person name="Goeker M."/>
        </authorList>
    </citation>
    <scope>NUCLEOTIDE SEQUENCE [LARGE SCALE GENOMIC DNA]</scope>
    <source>
        <strain evidence="2 3">DSM 15969</strain>
    </source>
</reference>
<dbReference type="EMBL" id="SLUI01000010">
    <property type="protein sequence ID" value="TCL35795.1"/>
    <property type="molecule type" value="Genomic_DNA"/>
</dbReference>